<dbReference type="Gene3D" id="1.20.1220.20">
    <property type="entry name" value="Uncharcterised protein PF01724"/>
    <property type="match status" value="1"/>
</dbReference>
<sequence length="147" mass="17508">MRDWERLAMTDHYHTAVAIREALKEGDMNDATAGIEELIDALSRSEERALESHLIRLMQHIIKWHVQPERRSRSWIATIREARKRVRQLQTRYPRFTDERILELWDDCFDSGINEAEKDMNQEVVSPPIMTWHDAFEAEYRLGENES</sequence>
<comment type="caution">
    <text evidence="1">The sequence shown here is derived from an EMBL/GenBank/DDBJ whole genome shotgun (WGS) entry which is preliminary data.</text>
</comment>
<keyword evidence="2" id="KW-1185">Reference proteome</keyword>
<dbReference type="AlphaFoldDB" id="W4M1C4"/>
<dbReference type="PANTHER" id="PTHR34235">
    <property type="entry name" value="SLR1203 PROTEIN-RELATED"/>
    <property type="match status" value="1"/>
</dbReference>
<name>W4M1C4_9BACT</name>
<evidence type="ECO:0000313" key="1">
    <source>
        <dbReference type="EMBL" id="ETX03472.1"/>
    </source>
</evidence>
<dbReference type="InterPro" id="IPR002636">
    <property type="entry name" value="DUF29"/>
</dbReference>
<protein>
    <recommendedName>
        <fullName evidence="3">DUF29 domain-containing protein</fullName>
    </recommendedName>
</protein>
<proteinExistence type="predicted"/>
<accession>W4M1C4</accession>
<dbReference type="HOGENOM" id="CLU_116670_2_0_7"/>
<gene>
    <name evidence="1" type="ORF">ETSY2_33355</name>
</gene>
<dbReference type="Pfam" id="PF01724">
    <property type="entry name" value="DUF29"/>
    <property type="match status" value="1"/>
</dbReference>
<reference evidence="1 2" key="1">
    <citation type="journal article" date="2014" name="Nature">
        <title>An environmental bacterial taxon with a large and distinct metabolic repertoire.</title>
        <authorList>
            <person name="Wilson M.C."/>
            <person name="Mori T."/>
            <person name="Ruckert C."/>
            <person name="Uria A.R."/>
            <person name="Helf M.J."/>
            <person name="Takada K."/>
            <person name="Gernert C."/>
            <person name="Steffens U.A."/>
            <person name="Heycke N."/>
            <person name="Schmitt S."/>
            <person name="Rinke C."/>
            <person name="Helfrich E.J."/>
            <person name="Brachmann A.O."/>
            <person name="Gurgui C."/>
            <person name="Wakimoto T."/>
            <person name="Kracht M."/>
            <person name="Crusemann M."/>
            <person name="Hentschel U."/>
            <person name="Abe I."/>
            <person name="Matsunaga S."/>
            <person name="Kalinowski J."/>
            <person name="Takeyama H."/>
            <person name="Piel J."/>
        </authorList>
    </citation>
    <scope>NUCLEOTIDE SEQUENCE [LARGE SCALE GENOMIC DNA]</scope>
    <source>
        <strain evidence="2">TSY2</strain>
    </source>
</reference>
<evidence type="ECO:0000313" key="2">
    <source>
        <dbReference type="Proteomes" id="UP000019140"/>
    </source>
</evidence>
<dbReference type="Proteomes" id="UP000019140">
    <property type="component" value="Unassembled WGS sequence"/>
</dbReference>
<dbReference type="PANTHER" id="PTHR34235:SF4">
    <property type="entry name" value="SLR0291 PROTEIN"/>
    <property type="match status" value="1"/>
</dbReference>
<dbReference type="EMBL" id="AZHX01001428">
    <property type="protein sequence ID" value="ETX03472.1"/>
    <property type="molecule type" value="Genomic_DNA"/>
</dbReference>
<evidence type="ECO:0008006" key="3">
    <source>
        <dbReference type="Google" id="ProtNLM"/>
    </source>
</evidence>
<organism evidence="1 2">
    <name type="scientific">Candidatus Entotheonella gemina</name>
    <dbReference type="NCBI Taxonomy" id="1429439"/>
    <lineage>
        <taxon>Bacteria</taxon>
        <taxon>Pseudomonadati</taxon>
        <taxon>Nitrospinota/Tectimicrobiota group</taxon>
        <taxon>Candidatus Tectimicrobiota</taxon>
        <taxon>Candidatus Entotheonellia</taxon>
        <taxon>Candidatus Entotheonellales</taxon>
        <taxon>Candidatus Entotheonellaceae</taxon>
        <taxon>Candidatus Entotheonella</taxon>
    </lineage>
</organism>